<keyword evidence="6" id="KW-0813">Transport</keyword>
<dbReference type="Proteomes" id="UP000595564">
    <property type="component" value="Chromosome"/>
</dbReference>
<accession>A0A7R6PMI8</accession>
<sequence length="488" mass="54633">MKKVMSVVLILILTGCVNQKPPESKPEVADLKTPVYDIKVLDVKKFKRQKQKKKKEEKKKTTVKVYTGKKVSFSFYKADIHDFFRAISEVAGVSFLVHDNVKGEVTIDVKDVPWDQLLDTVLEFNKLTMIKKGKIIEIIPRELADKTTEVIKLNYTKAKDVVKIFKDNPILGKSEGTIVPDETANALIVTDIPENIEKIKKIVSQIDVKPKQVLLESIIAEVTLNDNNKLGIGWQFGEDGRIRNSWGDTSFSSSGSLNFPLNDVDEGTGFSYALSVNDDLVKAQLNAYAQANKAKILSHPKIVTYNNHKAEMKVVERRWVQTSVNTNAAVGVGGLFTNFEERDYGIILKVTPHINENGDIVLEIDQEVSDLIGVDNFGNPIAIKRNLTTTILLKNGQTMVLGGLIQEKNKNEDRGIPKVNKIPILKHIFGTGESEKKRTELLLFITPHLIEDFSDAKAVTDTMLHQDTALKPLDSSNNNNDKTKKEQK</sequence>
<evidence type="ECO:0000259" key="8">
    <source>
        <dbReference type="Pfam" id="PF00263"/>
    </source>
</evidence>
<dbReference type="PRINTS" id="PR01032">
    <property type="entry name" value="PHAGEIV"/>
</dbReference>
<evidence type="ECO:0000313" key="11">
    <source>
        <dbReference type="EMBL" id="BBB32842.1"/>
    </source>
</evidence>
<name>A0A7R6PMI8_9BACT</name>
<dbReference type="KEGG" id="thyd:TTHT_1328"/>
<feature type="domain" description="NolW-like" evidence="9">
    <location>
        <begin position="148"/>
        <end position="212"/>
    </location>
</feature>
<dbReference type="EMBL" id="AP017470">
    <property type="protein sequence ID" value="BBB32842.1"/>
    <property type="molecule type" value="Genomic_DNA"/>
</dbReference>
<evidence type="ECO:0000256" key="3">
    <source>
        <dbReference type="ARBA" id="ARBA00022729"/>
    </source>
</evidence>
<dbReference type="Pfam" id="PF21305">
    <property type="entry name" value="type_II_gspD_N0"/>
    <property type="match status" value="1"/>
</dbReference>
<feature type="domain" description="Type II/III secretion system secretin-like" evidence="8">
    <location>
        <begin position="287"/>
        <end position="451"/>
    </location>
</feature>
<dbReference type="InterPro" id="IPR050810">
    <property type="entry name" value="Bact_Secretion_Sys_Channel"/>
</dbReference>
<gene>
    <name evidence="11" type="ORF">TTHT_1328</name>
</gene>
<dbReference type="InterPro" id="IPR049371">
    <property type="entry name" value="GspD-like_N0"/>
</dbReference>
<proteinExistence type="inferred from homology"/>
<dbReference type="Pfam" id="PF03958">
    <property type="entry name" value="Secretin_N"/>
    <property type="match status" value="1"/>
</dbReference>
<dbReference type="Gene3D" id="3.30.1370.120">
    <property type="match status" value="1"/>
</dbReference>
<evidence type="ECO:0000256" key="2">
    <source>
        <dbReference type="ARBA" id="ARBA00022692"/>
    </source>
</evidence>
<reference evidence="11 12" key="1">
    <citation type="journal article" date="2012" name="Extremophiles">
        <title>Thermotomaculum hydrothermale gen. nov., sp. nov., a novel heterotrophic thermophile within the phylum Acidobacteria from a deep-sea hydrothermal vent chimney in the Southern Okinawa Trough.</title>
        <authorList>
            <person name="Izumi H."/>
            <person name="Nunoura T."/>
            <person name="Miyazaki M."/>
            <person name="Mino S."/>
            <person name="Toki T."/>
            <person name="Takai K."/>
            <person name="Sako Y."/>
            <person name="Sawabe T."/>
            <person name="Nakagawa S."/>
        </authorList>
    </citation>
    <scope>NUCLEOTIDE SEQUENCE [LARGE SCALE GENOMIC DNA]</scope>
    <source>
        <strain evidence="11 12">AC55</strain>
    </source>
</reference>
<evidence type="ECO:0000256" key="4">
    <source>
        <dbReference type="ARBA" id="ARBA00023136"/>
    </source>
</evidence>
<evidence type="ECO:0008006" key="13">
    <source>
        <dbReference type="Google" id="ProtNLM"/>
    </source>
</evidence>
<dbReference type="GO" id="GO:0015627">
    <property type="term" value="C:type II protein secretion system complex"/>
    <property type="evidence" value="ECO:0007669"/>
    <property type="project" value="TreeGrafter"/>
</dbReference>
<keyword evidence="2" id="KW-0812">Transmembrane</keyword>
<feature type="region of interest" description="Disordered" evidence="7">
    <location>
        <begin position="469"/>
        <end position="488"/>
    </location>
</feature>
<dbReference type="Gene3D" id="3.30.1370.130">
    <property type="match status" value="1"/>
</dbReference>
<comment type="subcellular location">
    <subcellularLocation>
        <location evidence="6">Cell outer membrane</location>
    </subcellularLocation>
    <subcellularLocation>
        <location evidence="1">Membrane</location>
    </subcellularLocation>
</comment>
<evidence type="ECO:0000259" key="9">
    <source>
        <dbReference type="Pfam" id="PF03958"/>
    </source>
</evidence>
<organism evidence="11 12">
    <name type="scientific">Thermotomaculum hydrothermale</name>
    <dbReference type="NCBI Taxonomy" id="981385"/>
    <lineage>
        <taxon>Bacteria</taxon>
        <taxon>Pseudomonadati</taxon>
        <taxon>Acidobacteriota</taxon>
        <taxon>Holophagae</taxon>
        <taxon>Thermotomaculales</taxon>
        <taxon>Thermotomaculaceae</taxon>
        <taxon>Thermotomaculum</taxon>
    </lineage>
</organism>
<feature type="domain" description="GspD-like N0" evidence="10">
    <location>
        <begin position="75"/>
        <end position="136"/>
    </location>
</feature>
<dbReference type="InterPro" id="IPR004846">
    <property type="entry name" value="T2SS/T3SS_dom"/>
</dbReference>
<dbReference type="GO" id="GO:0009306">
    <property type="term" value="P:protein secretion"/>
    <property type="evidence" value="ECO:0007669"/>
    <property type="project" value="InterPro"/>
</dbReference>
<dbReference type="InterPro" id="IPR005644">
    <property type="entry name" value="NolW-like"/>
</dbReference>
<dbReference type="PANTHER" id="PTHR30332:SF24">
    <property type="entry name" value="SECRETIN GSPD-RELATED"/>
    <property type="match status" value="1"/>
</dbReference>
<dbReference type="PRINTS" id="PR00811">
    <property type="entry name" value="BCTERIALGSPD"/>
</dbReference>
<dbReference type="PROSITE" id="PS51257">
    <property type="entry name" value="PROKAR_LIPOPROTEIN"/>
    <property type="match status" value="1"/>
</dbReference>
<dbReference type="AlphaFoldDB" id="A0A7R6PMI8"/>
<dbReference type="GO" id="GO:0009279">
    <property type="term" value="C:cell outer membrane"/>
    <property type="evidence" value="ECO:0007669"/>
    <property type="project" value="UniProtKB-SubCell"/>
</dbReference>
<evidence type="ECO:0000313" key="12">
    <source>
        <dbReference type="Proteomes" id="UP000595564"/>
    </source>
</evidence>
<dbReference type="PANTHER" id="PTHR30332">
    <property type="entry name" value="PROBABLE GENERAL SECRETION PATHWAY PROTEIN D"/>
    <property type="match status" value="1"/>
</dbReference>
<evidence type="ECO:0000256" key="7">
    <source>
        <dbReference type="SAM" id="MobiDB-lite"/>
    </source>
</evidence>
<dbReference type="InterPro" id="IPR001775">
    <property type="entry name" value="GspD/PilQ"/>
</dbReference>
<comment type="similarity">
    <text evidence="5">Belongs to the bacterial secretin family.</text>
</comment>
<keyword evidence="12" id="KW-1185">Reference proteome</keyword>
<dbReference type="Pfam" id="PF00263">
    <property type="entry name" value="Secretin"/>
    <property type="match status" value="1"/>
</dbReference>
<evidence type="ECO:0000256" key="6">
    <source>
        <dbReference type="RuleBase" id="RU004004"/>
    </source>
</evidence>
<evidence type="ECO:0000256" key="5">
    <source>
        <dbReference type="RuleBase" id="RU004003"/>
    </source>
</evidence>
<dbReference type="RefSeq" id="WP_201327144.1">
    <property type="nucleotide sequence ID" value="NZ_AP017470.1"/>
</dbReference>
<protein>
    <recommendedName>
        <fullName evidence="13">Type II and III secretion system protein</fullName>
    </recommendedName>
</protein>
<dbReference type="InterPro" id="IPR038591">
    <property type="entry name" value="NolW-like_sf"/>
</dbReference>
<evidence type="ECO:0000256" key="1">
    <source>
        <dbReference type="ARBA" id="ARBA00004370"/>
    </source>
</evidence>
<evidence type="ECO:0000259" key="10">
    <source>
        <dbReference type="Pfam" id="PF21305"/>
    </source>
</evidence>
<keyword evidence="3" id="KW-0732">Signal</keyword>
<keyword evidence="4" id="KW-0472">Membrane</keyword>